<feature type="compositionally biased region" description="Pro residues" evidence="1">
    <location>
        <begin position="240"/>
        <end position="249"/>
    </location>
</feature>
<feature type="compositionally biased region" description="Acidic residues" evidence="1">
    <location>
        <begin position="89"/>
        <end position="112"/>
    </location>
</feature>
<reference evidence="3" key="1">
    <citation type="journal article" date="2020" name="Genome Biol.">
        <title>Gamete binning: chromosome-level and haplotype-resolved genome assembly enabled by high-throughput single-cell sequencing of gamete genomes.</title>
        <authorList>
            <person name="Campoy J.A."/>
            <person name="Sun H."/>
            <person name="Goel M."/>
            <person name="Jiao W.-B."/>
            <person name="Folz-Donahue K."/>
            <person name="Wang N."/>
            <person name="Rubio M."/>
            <person name="Liu C."/>
            <person name="Kukat C."/>
            <person name="Ruiz D."/>
            <person name="Huettel B."/>
            <person name="Schneeberger K."/>
        </authorList>
    </citation>
    <scope>NUCLEOTIDE SEQUENCE [LARGE SCALE GENOMIC DNA]</scope>
    <source>
        <strain evidence="3">cv. Rojo Pasion</strain>
    </source>
</reference>
<proteinExistence type="predicted"/>
<gene>
    <name evidence="2" type="ORF">ORAREDHAP_LOCUS21345</name>
</gene>
<evidence type="ECO:0000256" key="1">
    <source>
        <dbReference type="SAM" id="MobiDB-lite"/>
    </source>
</evidence>
<protein>
    <submittedName>
        <fullName evidence="2">Uncharacterized protein</fullName>
    </submittedName>
</protein>
<feature type="compositionally biased region" description="Polar residues" evidence="1">
    <location>
        <begin position="154"/>
        <end position="173"/>
    </location>
</feature>
<feature type="region of interest" description="Disordered" evidence="1">
    <location>
        <begin position="1"/>
        <end position="23"/>
    </location>
</feature>
<keyword evidence="3" id="KW-1185">Reference proteome</keyword>
<dbReference type="EMBL" id="CAEKKB010000003">
    <property type="protein sequence ID" value="CAB4304080.1"/>
    <property type="molecule type" value="Genomic_DNA"/>
</dbReference>
<feature type="region of interest" description="Disordered" evidence="1">
    <location>
        <begin position="86"/>
        <end position="191"/>
    </location>
</feature>
<feature type="region of interest" description="Disordered" evidence="1">
    <location>
        <begin position="216"/>
        <end position="249"/>
    </location>
</feature>
<dbReference type="Proteomes" id="UP000507245">
    <property type="component" value="Unassembled WGS sequence"/>
</dbReference>
<feature type="compositionally biased region" description="Basic and acidic residues" evidence="1">
    <location>
        <begin position="113"/>
        <end position="133"/>
    </location>
</feature>
<accession>A0A6J5WQS4</accession>
<feature type="compositionally biased region" description="Acidic residues" evidence="1">
    <location>
        <begin position="135"/>
        <end position="145"/>
    </location>
</feature>
<evidence type="ECO:0000313" key="3">
    <source>
        <dbReference type="Proteomes" id="UP000507245"/>
    </source>
</evidence>
<evidence type="ECO:0000313" key="2">
    <source>
        <dbReference type="EMBL" id="CAB4304080.1"/>
    </source>
</evidence>
<organism evidence="2 3">
    <name type="scientific">Prunus armeniaca</name>
    <name type="common">Apricot</name>
    <name type="synonym">Armeniaca vulgaris</name>
    <dbReference type="NCBI Taxonomy" id="36596"/>
    <lineage>
        <taxon>Eukaryota</taxon>
        <taxon>Viridiplantae</taxon>
        <taxon>Streptophyta</taxon>
        <taxon>Embryophyta</taxon>
        <taxon>Tracheophyta</taxon>
        <taxon>Spermatophyta</taxon>
        <taxon>Magnoliopsida</taxon>
        <taxon>eudicotyledons</taxon>
        <taxon>Gunneridae</taxon>
        <taxon>Pentapetalae</taxon>
        <taxon>rosids</taxon>
        <taxon>fabids</taxon>
        <taxon>Rosales</taxon>
        <taxon>Rosaceae</taxon>
        <taxon>Amygdaloideae</taxon>
        <taxon>Amygdaleae</taxon>
        <taxon>Prunus</taxon>
    </lineage>
</organism>
<feature type="compositionally biased region" description="Basic residues" evidence="1">
    <location>
        <begin position="174"/>
        <end position="184"/>
    </location>
</feature>
<sequence length="249" mass="26826">MTKSIGEGNESLNKPGSGPVHVFTTKGFRKNSVLVYLHNKMMTTDNFRQAKASTSVSLTQEYVKQVPNIGTIGTVEVPVELAGNVINEEGNEEENCEQENCEEESTESDTDIDGGRRRLEFEDSADESDKSIYETDNDAALDDNNEIDKKKGSGSETSASVSEMNARGSQTNVQRRKLPIRKSSSHSSASVNPSAFAYVNLSASASVNLSAFASVNPSASMHPTPRQGPRLLGVSSSAPWKPPGKAPRK</sequence>
<name>A0A6J5WQS4_PRUAR</name>
<dbReference type="AlphaFoldDB" id="A0A6J5WQS4"/>